<keyword evidence="2" id="KW-0677">Repeat</keyword>
<feature type="domain" description="Thrombospondin-like N-terminal" evidence="4">
    <location>
        <begin position="1"/>
        <end position="130"/>
    </location>
</feature>
<dbReference type="OrthoDB" id="5983381at2759"/>
<dbReference type="SMART" id="SM00210">
    <property type="entry name" value="TSPN"/>
    <property type="match status" value="1"/>
</dbReference>
<organism evidence="5">
    <name type="scientific">Castor canadensis</name>
    <name type="common">American beaver</name>
    <dbReference type="NCBI Taxonomy" id="51338"/>
    <lineage>
        <taxon>Eukaryota</taxon>
        <taxon>Metazoa</taxon>
        <taxon>Chordata</taxon>
        <taxon>Craniata</taxon>
        <taxon>Vertebrata</taxon>
        <taxon>Euteleostomi</taxon>
        <taxon>Mammalia</taxon>
        <taxon>Eutheria</taxon>
        <taxon>Euarchontoglires</taxon>
        <taxon>Glires</taxon>
        <taxon>Rodentia</taxon>
        <taxon>Castorimorpha</taxon>
        <taxon>Castoridae</taxon>
        <taxon>Castor</taxon>
    </lineage>
</organism>
<dbReference type="SUPFAM" id="SSF49899">
    <property type="entry name" value="Concanavalin A-like lectins/glucanases"/>
    <property type="match status" value="1"/>
</dbReference>
<proteinExistence type="predicted"/>
<evidence type="ECO:0000313" key="5">
    <source>
        <dbReference type="RefSeq" id="XP_020033247.1"/>
    </source>
</evidence>
<evidence type="ECO:0000256" key="1">
    <source>
        <dbReference type="ARBA" id="ARBA00022729"/>
    </source>
</evidence>
<dbReference type="Pfam" id="PF01391">
    <property type="entry name" value="Collagen"/>
    <property type="match status" value="1"/>
</dbReference>
<feature type="compositionally biased region" description="Basic and acidic residues" evidence="3">
    <location>
        <begin position="222"/>
        <end position="243"/>
    </location>
</feature>
<dbReference type="PANTHER" id="PTHR24637">
    <property type="entry name" value="COLLAGEN"/>
    <property type="match status" value="1"/>
</dbReference>
<dbReference type="InterPro" id="IPR013320">
    <property type="entry name" value="ConA-like_dom_sf"/>
</dbReference>
<evidence type="ECO:0000259" key="4">
    <source>
        <dbReference type="SMART" id="SM00210"/>
    </source>
</evidence>
<evidence type="ECO:0000256" key="2">
    <source>
        <dbReference type="ARBA" id="ARBA00022737"/>
    </source>
</evidence>
<dbReference type="InterPro" id="IPR008160">
    <property type="entry name" value="Collagen"/>
</dbReference>
<reference evidence="5" key="1">
    <citation type="submission" date="2025-08" db="UniProtKB">
        <authorList>
            <consortium name="RefSeq"/>
        </authorList>
    </citation>
    <scope>IDENTIFICATION</scope>
    <source>
        <tissue evidence="5">Leukocyte</tissue>
    </source>
</reference>
<dbReference type="Gene3D" id="2.60.120.200">
    <property type="match status" value="1"/>
</dbReference>
<gene>
    <name evidence="5" type="primary">LOC109695256</name>
</gene>
<evidence type="ECO:0000256" key="3">
    <source>
        <dbReference type="SAM" id="MobiDB-lite"/>
    </source>
</evidence>
<dbReference type="RefSeq" id="XP_020033247.1">
    <property type="nucleotide sequence ID" value="XM_020177658.1"/>
</dbReference>
<feature type="region of interest" description="Disordered" evidence="3">
    <location>
        <begin position="190"/>
        <end position="288"/>
    </location>
</feature>
<dbReference type="AlphaFoldDB" id="A0A8B7VNT8"/>
<keyword evidence="1" id="KW-0732">Signal</keyword>
<protein>
    <submittedName>
        <fullName evidence="5">Collagen alpha-1(XIX) chain-like</fullName>
    </submittedName>
</protein>
<dbReference type="KEGG" id="ccan:109695256"/>
<sequence>MFRVRRSTKKERWFLWQILNQQNMPQISIVIDGGKKVVEFMFQAAEGDMLNYVFKNRELRALFDRQWHKLGVSVQSRVISLYMDCNLIASRQTNEKDTVDSHGRAVIAARASDGKPVDIELHHLNIYCNTNFLAQETCCEISSTKCPEQDDFGSTTLSLTTAHDGKISPYLPAKLELKDLCQCIPNKGEAGLPGTPGSIGQKGEKGQPGENGLHGIPGLPGEKGEQGTEGSKGEAGEKGEQGAKGDPGLAGLNGQDGLKGDLGPHGPPGPKGEKGEMGPPGPLALPVSILEMKIQN</sequence>
<accession>A0A8B7VNT8</accession>
<name>A0A8B7VNT8_CASCN</name>
<dbReference type="InterPro" id="IPR048287">
    <property type="entry name" value="TSPN-like_N"/>
</dbReference>